<sequence length="373" mass="42265">MKLKNIKIKNFKSLKNIDINLEYLTLITGVNSSGKSSLIQALLLLKENTSILNLISQGYKQFEEIGINTNLNSGKYAILGYKKYLLTYDSTDDNINFELSNDDNTFNIVIQSKENFDMKLSNGNSKLLDIFDDNIFCYLNTDRASPANDYPLSKDNIDKNFIGLKGEYTAHYLAERKHEILPIKQLKHPDSITEQLLENTSHWLGEISSSVSISATPYPEIQRVFLAYQYIFGENTTAGFSPLNVGFGLTYVLPVIVAILKAKPGDFVIIENPESHLHPKGQSKIAELCAIAAHHGVQMIVETHSDHFLNGLRVATKNKIINPKESQIYYFDIEKDSLNTLAHPVNIDEKGKIDNWPIGFFDEWDNQLDKLLW</sequence>
<protein>
    <submittedName>
        <fullName evidence="3">Chromosome segregation protein</fullName>
    </submittedName>
</protein>
<evidence type="ECO:0000259" key="2">
    <source>
        <dbReference type="Pfam" id="PF13304"/>
    </source>
</evidence>
<dbReference type="AlphaFoldDB" id="A0A1H6F778"/>
<dbReference type="InterPro" id="IPR051396">
    <property type="entry name" value="Bact_Antivir_Def_Nuclease"/>
</dbReference>
<dbReference type="PANTHER" id="PTHR43581">
    <property type="entry name" value="ATP/GTP PHOSPHATASE"/>
    <property type="match status" value="1"/>
</dbReference>
<dbReference type="Proteomes" id="UP000236724">
    <property type="component" value="Unassembled WGS sequence"/>
</dbReference>
<dbReference type="Pfam" id="PF12476">
    <property type="entry name" value="DUF3696"/>
    <property type="match status" value="1"/>
</dbReference>
<gene>
    <name evidence="3" type="ORF">MBHS_00756</name>
</gene>
<dbReference type="PANTHER" id="PTHR43581:SF2">
    <property type="entry name" value="EXCINUCLEASE ATPASE SUBUNIT"/>
    <property type="match status" value="1"/>
</dbReference>
<feature type="domain" description="DUF3696" evidence="1">
    <location>
        <begin position="321"/>
        <end position="371"/>
    </location>
</feature>
<evidence type="ECO:0000259" key="1">
    <source>
        <dbReference type="Pfam" id="PF12476"/>
    </source>
</evidence>
<dbReference type="PIRSF" id="PIRSF034888">
    <property type="entry name" value="P-loop_UCP034888"/>
    <property type="match status" value="1"/>
</dbReference>
<dbReference type="Pfam" id="PF13304">
    <property type="entry name" value="AAA_21"/>
    <property type="match status" value="1"/>
</dbReference>
<dbReference type="OrthoDB" id="5623612at2"/>
<dbReference type="GO" id="GO:0016887">
    <property type="term" value="F:ATP hydrolysis activity"/>
    <property type="evidence" value="ECO:0007669"/>
    <property type="project" value="InterPro"/>
</dbReference>
<dbReference type="InterPro" id="IPR003959">
    <property type="entry name" value="ATPase_AAA_core"/>
</dbReference>
<organism evidence="3 4">
    <name type="scientific">Candidatus Venteria ishoeyi</name>
    <dbReference type="NCBI Taxonomy" id="1899563"/>
    <lineage>
        <taxon>Bacteria</taxon>
        <taxon>Pseudomonadati</taxon>
        <taxon>Pseudomonadota</taxon>
        <taxon>Gammaproteobacteria</taxon>
        <taxon>Thiotrichales</taxon>
        <taxon>Thiotrichaceae</taxon>
        <taxon>Venteria</taxon>
    </lineage>
</organism>
<dbReference type="SUPFAM" id="SSF52540">
    <property type="entry name" value="P-loop containing nucleoside triphosphate hydrolases"/>
    <property type="match status" value="1"/>
</dbReference>
<proteinExistence type="predicted"/>
<evidence type="ECO:0000313" key="4">
    <source>
        <dbReference type="Proteomes" id="UP000236724"/>
    </source>
</evidence>
<feature type="domain" description="ATPase AAA-type core" evidence="2">
    <location>
        <begin position="24"/>
        <end position="310"/>
    </location>
</feature>
<name>A0A1H6F778_9GAMM</name>
<accession>A0A1H6F778</accession>
<dbReference type="RefSeq" id="WP_103918915.1">
    <property type="nucleotide sequence ID" value="NZ_FMSV02000129.1"/>
</dbReference>
<evidence type="ECO:0000313" key="3">
    <source>
        <dbReference type="EMBL" id="SEH04904.1"/>
    </source>
</evidence>
<dbReference type="InterPro" id="IPR014592">
    <property type="entry name" value="P-loop_UCP034888"/>
</dbReference>
<dbReference type="GO" id="GO:0005524">
    <property type="term" value="F:ATP binding"/>
    <property type="evidence" value="ECO:0007669"/>
    <property type="project" value="InterPro"/>
</dbReference>
<dbReference type="InterPro" id="IPR027417">
    <property type="entry name" value="P-loop_NTPase"/>
</dbReference>
<dbReference type="Gene3D" id="3.40.50.300">
    <property type="entry name" value="P-loop containing nucleotide triphosphate hydrolases"/>
    <property type="match status" value="1"/>
</dbReference>
<dbReference type="EMBL" id="FMSV02000129">
    <property type="protein sequence ID" value="SEH04904.1"/>
    <property type="molecule type" value="Genomic_DNA"/>
</dbReference>
<dbReference type="InterPro" id="IPR022532">
    <property type="entry name" value="DUF3696"/>
</dbReference>
<reference evidence="3 4" key="1">
    <citation type="submission" date="2016-10" db="EMBL/GenBank/DDBJ databases">
        <authorList>
            <person name="de Groot N.N."/>
        </authorList>
    </citation>
    <scope>NUCLEOTIDE SEQUENCE [LARGE SCALE GENOMIC DNA]</scope>
    <source>
        <strain evidence="3">MBHS1</strain>
    </source>
</reference>
<keyword evidence="4" id="KW-1185">Reference proteome</keyword>